<evidence type="ECO:0000256" key="5">
    <source>
        <dbReference type="ARBA" id="ARBA00022801"/>
    </source>
</evidence>
<evidence type="ECO:0000256" key="4">
    <source>
        <dbReference type="ARBA" id="ARBA00022763"/>
    </source>
</evidence>
<dbReference type="InterPro" id="IPR010614">
    <property type="entry name" value="RAD3-like_helicase_DEAD"/>
</dbReference>
<evidence type="ECO:0000259" key="15">
    <source>
        <dbReference type="PROSITE" id="PS51193"/>
    </source>
</evidence>
<dbReference type="PANTHER" id="PTHR11472:SF34">
    <property type="entry name" value="REGULATOR OF TELOMERE ELONGATION HELICASE 1"/>
    <property type="match status" value="1"/>
</dbReference>
<keyword evidence="12" id="KW-0413">Isomerase</keyword>
<evidence type="ECO:0000256" key="11">
    <source>
        <dbReference type="ARBA" id="ARBA00023204"/>
    </source>
</evidence>
<dbReference type="GO" id="GO:0051539">
    <property type="term" value="F:4 iron, 4 sulfur cluster binding"/>
    <property type="evidence" value="ECO:0007669"/>
    <property type="project" value="UniProtKB-KW"/>
</dbReference>
<keyword evidence="4" id="KW-0227">DNA damage</keyword>
<evidence type="ECO:0000256" key="8">
    <source>
        <dbReference type="ARBA" id="ARBA00023004"/>
    </source>
</evidence>
<dbReference type="EMBL" id="BMYM01000002">
    <property type="protein sequence ID" value="GHD34099.1"/>
    <property type="molecule type" value="Genomic_DNA"/>
</dbReference>
<keyword evidence="10" id="KW-0238">DNA-binding</keyword>
<dbReference type="GO" id="GO:0005524">
    <property type="term" value="F:ATP binding"/>
    <property type="evidence" value="ECO:0007669"/>
    <property type="project" value="UniProtKB-KW"/>
</dbReference>
<dbReference type="Gene3D" id="3.40.50.300">
    <property type="entry name" value="P-loop containing nucleotide triphosphate hydrolases"/>
    <property type="match status" value="2"/>
</dbReference>
<dbReference type="GO" id="GO:0016818">
    <property type="term" value="F:hydrolase activity, acting on acid anhydrides, in phosphorus-containing anhydrides"/>
    <property type="evidence" value="ECO:0007669"/>
    <property type="project" value="InterPro"/>
</dbReference>
<evidence type="ECO:0000313" key="16">
    <source>
        <dbReference type="EMBL" id="GHD34099.1"/>
    </source>
</evidence>
<keyword evidence="1" id="KW-0004">4Fe-4S</keyword>
<dbReference type="InterPro" id="IPR014013">
    <property type="entry name" value="Helic_SF1/SF2_ATP-bd_DinG/Rad3"/>
</dbReference>
<dbReference type="Proteomes" id="UP000644693">
    <property type="component" value="Unassembled WGS sequence"/>
</dbReference>
<evidence type="ECO:0000256" key="2">
    <source>
        <dbReference type="ARBA" id="ARBA00022723"/>
    </source>
</evidence>
<dbReference type="GO" id="GO:0006281">
    <property type="term" value="P:DNA repair"/>
    <property type="evidence" value="ECO:0007669"/>
    <property type="project" value="UniProtKB-KW"/>
</dbReference>
<evidence type="ECO:0000313" key="17">
    <source>
        <dbReference type="Proteomes" id="UP000644693"/>
    </source>
</evidence>
<dbReference type="SMART" id="SM00488">
    <property type="entry name" value="DEXDc2"/>
    <property type="match status" value="1"/>
</dbReference>
<keyword evidence="3" id="KW-0547">Nucleotide-binding</keyword>
<dbReference type="RefSeq" id="WP_189477603.1">
    <property type="nucleotide sequence ID" value="NZ_BMYM01000002.1"/>
</dbReference>
<keyword evidence="7" id="KW-0067">ATP-binding</keyword>
<organism evidence="16 17">
    <name type="scientific">Parahalioglobus pacificus</name>
    <dbReference type="NCBI Taxonomy" id="930806"/>
    <lineage>
        <taxon>Bacteria</taxon>
        <taxon>Pseudomonadati</taxon>
        <taxon>Pseudomonadota</taxon>
        <taxon>Gammaproteobacteria</taxon>
        <taxon>Cellvibrionales</taxon>
        <taxon>Halieaceae</taxon>
        <taxon>Parahalioglobus</taxon>
    </lineage>
</organism>
<dbReference type="Gene3D" id="1.10.275.40">
    <property type="match status" value="1"/>
</dbReference>
<evidence type="ECO:0000256" key="12">
    <source>
        <dbReference type="ARBA" id="ARBA00023235"/>
    </source>
</evidence>
<dbReference type="InterPro" id="IPR006555">
    <property type="entry name" value="ATP-dep_Helicase_C"/>
</dbReference>
<dbReference type="InterPro" id="IPR006554">
    <property type="entry name" value="Helicase-like_DEXD_c2"/>
</dbReference>
<proteinExistence type="inferred from homology"/>
<dbReference type="Gene3D" id="1.10.30.20">
    <property type="entry name" value="Bacterial XPD DNA helicase, FeS cluster domain"/>
    <property type="match status" value="1"/>
</dbReference>
<keyword evidence="9" id="KW-0411">Iron-sulfur</keyword>
<reference evidence="16" key="2">
    <citation type="submission" date="2020-09" db="EMBL/GenBank/DDBJ databases">
        <authorList>
            <person name="Sun Q."/>
            <person name="Kim S."/>
        </authorList>
    </citation>
    <scope>NUCLEOTIDE SEQUENCE</scope>
    <source>
        <strain evidence="16">KCTC 23430</strain>
    </source>
</reference>
<dbReference type="InterPro" id="IPR011604">
    <property type="entry name" value="PDDEXK-like_dom_sf"/>
</dbReference>
<dbReference type="AlphaFoldDB" id="A0A919CKH2"/>
<dbReference type="GO" id="GO:0046872">
    <property type="term" value="F:metal ion binding"/>
    <property type="evidence" value="ECO:0007669"/>
    <property type="project" value="UniProtKB-KW"/>
</dbReference>
<evidence type="ECO:0000256" key="6">
    <source>
        <dbReference type="ARBA" id="ARBA00022806"/>
    </source>
</evidence>
<evidence type="ECO:0000256" key="7">
    <source>
        <dbReference type="ARBA" id="ARBA00022840"/>
    </source>
</evidence>
<sequence>MTEHTVSVGELARFCHRSGDIDMRFSASPTASEGTEGHQRLYKRRPADYQPEYPVEAEITVSEMPLTVRGRADGWHGATATVEEIKTCRTDPAGIPETVTRQHLAQGRLYAALIARAENLAQVQVRLCWYFLDRDQEYPLEQSYNAEELARFLEETLQRYGKHLSALMSLREQRDQSLRALGFPFATYRQGQREMAELSYRCIAQSGRLMLEAPTGIGKTQAVLFPALRALETGKHDSLLFCTARNTGKRAAESAIAQLKEQGMRAITLTLTARETVCFSPGKACRAEECSYALGFYDHLPDARAAALQQTSLARPDIESLAREHRVCPYYLAQELVPYADVIVSDLHGVFGLTAAVGASESGQRRTALIDEAHNLPDRARDMYSASLLKSALMAARGQVQGALRKRLDAVNRQLLSLQKLQDFTGAQYRLDELPAALVESLSGFSTSHMDALADDPGLNARAPAVLAFYFDVLQFQRVIECLGDDYCIRLLRGEGKQGLRVELVCLDPHRLLAQRHARLHSSIAFSATLSPFNWARLGLGLPEGTVYRQLSSPFDASQLQVTLHTGIDTRWQARSRTLFDLASTLLEWLDATPGNCMVFFPSYAYMQDCLAQLEARLDTDRELWVQSRDQSQIERDAALDALRQQRNLVVFCLLGGVFAEGVDLPGDQLSSVVVIGLGMPQFNEATRELANYYDDTLGAGFDFTYRFPALQKVNQAMGRVVRTLRDRGSALLIDARYADPAYRSLLAPGWHYDVTSELASAAGD</sequence>
<evidence type="ECO:0000256" key="1">
    <source>
        <dbReference type="ARBA" id="ARBA00022485"/>
    </source>
</evidence>
<dbReference type="PANTHER" id="PTHR11472">
    <property type="entry name" value="DNA REPAIR DEAD HELICASE RAD3/XP-D SUBFAMILY MEMBER"/>
    <property type="match status" value="1"/>
</dbReference>
<reference evidence="16" key="1">
    <citation type="journal article" date="2014" name="Int. J. Syst. Evol. Microbiol.">
        <title>Complete genome sequence of Corynebacterium casei LMG S-19264T (=DSM 44701T), isolated from a smear-ripened cheese.</title>
        <authorList>
            <consortium name="US DOE Joint Genome Institute (JGI-PGF)"/>
            <person name="Walter F."/>
            <person name="Albersmeier A."/>
            <person name="Kalinowski J."/>
            <person name="Ruckert C."/>
        </authorList>
    </citation>
    <scope>NUCLEOTIDE SEQUENCE</scope>
    <source>
        <strain evidence="16">KCTC 23430</strain>
    </source>
</reference>
<keyword evidence="6" id="KW-0347">Helicase</keyword>
<dbReference type="SMART" id="SM00491">
    <property type="entry name" value="HELICc2"/>
    <property type="match status" value="1"/>
</dbReference>
<keyword evidence="17" id="KW-1185">Reference proteome</keyword>
<evidence type="ECO:0000256" key="13">
    <source>
        <dbReference type="ARBA" id="ARBA00038058"/>
    </source>
</evidence>
<evidence type="ECO:0000256" key="10">
    <source>
        <dbReference type="ARBA" id="ARBA00023125"/>
    </source>
</evidence>
<keyword evidence="8" id="KW-0408">Iron</keyword>
<dbReference type="GO" id="GO:0003678">
    <property type="term" value="F:DNA helicase activity"/>
    <property type="evidence" value="ECO:0007669"/>
    <property type="project" value="InterPro"/>
</dbReference>
<keyword evidence="2" id="KW-0479">Metal-binding</keyword>
<dbReference type="PROSITE" id="PS51193">
    <property type="entry name" value="HELICASE_ATP_BIND_2"/>
    <property type="match status" value="1"/>
</dbReference>
<dbReference type="Pfam" id="PF13307">
    <property type="entry name" value="Helicase_C_2"/>
    <property type="match status" value="1"/>
</dbReference>
<name>A0A919CKH2_9GAMM</name>
<dbReference type="GO" id="GO:0003677">
    <property type="term" value="F:DNA binding"/>
    <property type="evidence" value="ECO:0007669"/>
    <property type="project" value="UniProtKB-KW"/>
</dbReference>
<accession>A0A919CKH2</accession>
<gene>
    <name evidence="16" type="ORF">GCM10007053_19380</name>
</gene>
<feature type="domain" description="Helicase ATP-binding" evidence="15">
    <location>
        <begin position="178"/>
        <end position="433"/>
    </location>
</feature>
<evidence type="ECO:0000256" key="14">
    <source>
        <dbReference type="SAM" id="MobiDB-lite"/>
    </source>
</evidence>
<comment type="caution">
    <text evidence="16">The sequence shown here is derived from an EMBL/GenBank/DDBJ whole genome shotgun (WGS) entry which is preliminary data.</text>
</comment>
<evidence type="ECO:0000256" key="3">
    <source>
        <dbReference type="ARBA" id="ARBA00022741"/>
    </source>
</evidence>
<evidence type="ECO:0000256" key="9">
    <source>
        <dbReference type="ARBA" id="ARBA00023014"/>
    </source>
</evidence>
<keyword evidence="5" id="KW-0378">Hydrolase</keyword>
<comment type="similarity">
    <text evidence="13">Belongs to the helicase family. DinG subfamily.</text>
</comment>
<dbReference type="InterPro" id="IPR042493">
    <property type="entry name" value="XPD_DNA_FeS"/>
</dbReference>
<dbReference type="Pfam" id="PF06733">
    <property type="entry name" value="DEAD_2"/>
    <property type="match status" value="1"/>
</dbReference>
<feature type="region of interest" description="Disordered" evidence="14">
    <location>
        <begin position="25"/>
        <end position="47"/>
    </location>
</feature>
<keyword evidence="11" id="KW-0234">DNA repair</keyword>
<dbReference type="InterPro" id="IPR027417">
    <property type="entry name" value="P-loop_NTPase"/>
</dbReference>
<dbReference type="InterPro" id="IPR045028">
    <property type="entry name" value="DinG/Rad3-like"/>
</dbReference>
<protein>
    <recommendedName>
        <fullName evidence="15">Helicase ATP-binding domain-containing protein</fullName>
    </recommendedName>
</protein>
<dbReference type="SUPFAM" id="SSF52540">
    <property type="entry name" value="P-loop containing nucleoside triphosphate hydrolases"/>
    <property type="match status" value="2"/>
</dbReference>
<dbReference type="Gene3D" id="3.90.320.10">
    <property type="match status" value="1"/>
</dbReference>